<reference evidence="1 2" key="1">
    <citation type="journal article" date="2014" name="Genome Announc.">
        <title>Draft Genome Sequences of Marine Flavobacterium Algibacter lectus Strains SS8 and NR4.</title>
        <authorList>
            <person name="Takatani N."/>
            <person name="Nakanishi M."/>
            <person name="Meirelles P."/>
            <person name="Mino S."/>
            <person name="Suda W."/>
            <person name="Oshima K."/>
            <person name="Hattori M."/>
            <person name="Ohkuma M."/>
            <person name="Hosokawa M."/>
            <person name="Miyashita K."/>
            <person name="Thompson F.L."/>
            <person name="Niwa A."/>
            <person name="Sawabe T."/>
            <person name="Sawabe T."/>
        </authorList>
    </citation>
    <scope>NUCLEOTIDE SEQUENCE [LARGE SCALE GENOMIC DNA]</scope>
    <source>
        <strain evidence="1 2">JCM 19300</strain>
    </source>
</reference>
<dbReference type="EMBL" id="BBNQ01000004">
    <property type="protein sequence ID" value="GAL61833.1"/>
    <property type="molecule type" value="Genomic_DNA"/>
</dbReference>
<sequence>MNIVEKEALKFNERGFYKSARTLESLKSNLTTKLYGLIEKEIDLIS</sequence>
<organism evidence="1 2">
    <name type="scientific">Algibacter lectus</name>
    <dbReference type="NCBI Taxonomy" id="221126"/>
    <lineage>
        <taxon>Bacteria</taxon>
        <taxon>Pseudomonadati</taxon>
        <taxon>Bacteroidota</taxon>
        <taxon>Flavobacteriia</taxon>
        <taxon>Flavobacteriales</taxon>
        <taxon>Flavobacteriaceae</taxon>
        <taxon>Algibacter</taxon>
    </lineage>
</organism>
<dbReference type="AlphaFoldDB" id="A0A090VCJ4"/>
<comment type="caution">
    <text evidence="1">The sequence shown here is derived from an EMBL/GenBank/DDBJ whole genome shotgun (WGS) entry which is preliminary data.</text>
</comment>
<dbReference type="Proteomes" id="UP000029644">
    <property type="component" value="Unassembled WGS sequence"/>
</dbReference>
<evidence type="ECO:0000313" key="2">
    <source>
        <dbReference type="Proteomes" id="UP000029644"/>
    </source>
</evidence>
<gene>
    <name evidence="1" type="ORF">JCM19300_579</name>
</gene>
<protein>
    <submittedName>
        <fullName evidence="1">Uncharacterized protein</fullName>
    </submittedName>
</protein>
<accession>A0A090VCJ4</accession>
<evidence type="ECO:0000313" key="1">
    <source>
        <dbReference type="EMBL" id="GAL61833.1"/>
    </source>
</evidence>
<name>A0A090VCJ4_9FLAO</name>
<proteinExistence type="predicted"/>